<accession>A0ABR4GI27</accession>
<evidence type="ECO:0000313" key="2">
    <source>
        <dbReference type="Proteomes" id="UP001610563"/>
    </source>
</evidence>
<comment type="caution">
    <text evidence="1">The sequence shown here is derived from an EMBL/GenBank/DDBJ whole genome shotgun (WGS) entry which is preliminary data.</text>
</comment>
<reference evidence="1 2" key="1">
    <citation type="submission" date="2024-07" db="EMBL/GenBank/DDBJ databases">
        <title>Section-level genome sequencing and comparative genomics of Aspergillus sections Usti and Cavernicolus.</title>
        <authorList>
            <consortium name="Lawrence Berkeley National Laboratory"/>
            <person name="Nybo J.L."/>
            <person name="Vesth T.C."/>
            <person name="Theobald S."/>
            <person name="Frisvad J.C."/>
            <person name="Larsen T.O."/>
            <person name="Kjaerboelling I."/>
            <person name="Rothschild-Mancinelli K."/>
            <person name="Lyhne E.K."/>
            <person name="Kogle M.E."/>
            <person name="Barry K."/>
            <person name="Clum A."/>
            <person name="Na H."/>
            <person name="Ledsgaard L."/>
            <person name="Lin J."/>
            <person name="Lipzen A."/>
            <person name="Kuo A."/>
            <person name="Riley R."/>
            <person name="Mondo S."/>
            <person name="Labutti K."/>
            <person name="Haridas S."/>
            <person name="Pangalinan J."/>
            <person name="Salamov A.A."/>
            <person name="Simmons B.A."/>
            <person name="Magnuson J.K."/>
            <person name="Chen J."/>
            <person name="Drula E."/>
            <person name="Henrissat B."/>
            <person name="Wiebenga A."/>
            <person name="Lubbers R.J."/>
            <person name="Gomes A.C."/>
            <person name="Makela M.R."/>
            <person name="Stajich J."/>
            <person name="Grigoriev I.V."/>
            <person name="Mortensen U.H."/>
            <person name="De Vries R.P."/>
            <person name="Baker S.E."/>
            <person name="Andersen M.R."/>
        </authorList>
    </citation>
    <scope>NUCLEOTIDE SEQUENCE [LARGE SCALE GENOMIC DNA]</scope>
    <source>
        <strain evidence="1 2">CBS 209.92</strain>
    </source>
</reference>
<organism evidence="1 2">
    <name type="scientific">Aspergillus keveii</name>
    <dbReference type="NCBI Taxonomy" id="714993"/>
    <lineage>
        <taxon>Eukaryota</taxon>
        <taxon>Fungi</taxon>
        <taxon>Dikarya</taxon>
        <taxon>Ascomycota</taxon>
        <taxon>Pezizomycotina</taxon>
        <taxon>Eurotiomycetes</taxon>
        <taxon>Eurotiomycetidae</taxon>
        <taxon>Eurotiales</taxon>
        <taxon>Aspergillaceae</taxon>
        <taxon>Aspergillus</taxon>
        <taxon>Aspergillus subgen. Nidulantes</taxon>
    </lineage>
</organism>
<proteinExistence type="predicted"/>
<protein>
    <submittedName>
        <fullName evidence="1">Uncharacterized protein</fullName>
    </submittedName>
</protein>
<dbReference type="EMBL" id="JBFTWV010000011">
    <property type="protein sequence ID" value="KAL2798714.1"/>
    <property type="molecule type" value="Genomic_DNA"/>
</dbReference>
<evidence type="ECO:0000313" key="1">
    <source>
        <dbReference type="EMBL" id="KAL2798714.1"/>
    </source>
</evidence>
<dbReference type="Proteomes" id="UP001610563">
    <property type="component" value="Unassembled WGS sequence"/>
</dbReference>
<sequence>MSTHGDIHKTQPPIKRRRVAKACYDCRRLKSGVMVRHHVHIAPDMNVVSLSSIQLRPSLLLV</sequence>
<gene>
    <name evidence="1" type="ORF">BJX66DRAFT_294686</name>
</gene>
<name>A0ABR4GI27_9EURO</name>
<keyword evidence="2" id="KW-1185">Reference proteome</keyword>